<reference evidence="2 3" key="1">
    <citation type="submission" date="2016-01" db="EMBL/GenBank/DDBJ databases">
        <authorList>
            <consortium name="TB Trials Study Group"/>
            <person name="Sutton G."/>
            <person name="Brinkac L."/>
            <person name="Sanka R."/>
            <person name="Adams M."/>
            <person name="Lau E.L."/>
            <person name="Macaden R."/>
            <person name="Grewal H.M.S."/>
        </authorList>
    </citation>
    <scope>NUCLEOTIDE SEQUENCE [LARGE SCALE GENOMIC DNA]</scope>
    <source>
        <strain evidence="2 3">IS-1744</strain>
    </source>
</reference>
<gene>
    <name evidence="2" type="ORF">AU192_24745</name>
</gene>
<dbReference type="NCBIfam" id="TIGR01764">
    <property type="entry name" value="excise"/>
    <property type="match status" value="1"/>
</dbReference>
<evidence type="ECO:0000313" key="2">
    <source>
        <dbReference type="EMBL" id="KUI13393.1"/>
    </source>
</evidence>
<dbReference type="EMBL" id="LQIR01000029">
    <property type="protein sequence ID" value="KUI13393.1"/>
    <property type="molecule type" value="Genomic_DNA"/>
</dbReference>
<dbReference type="RefSeq" id="WP_064397908.1">
    <property type="nucleotide sequence ID" value="NZ_LQIR01000029.1"/>
</dbReference>
<sequence length="65" mass="7077">MKKTTTTTPGWVDIKQAADYLSMGVPTIRRYIASGKLPARRVGPKLIRIRVSDLDKFVESGGSAA</sequence>
<protein>
    <recommendedName>
        <fullName evidence="1">Helix-turn-helix domain-containing protein</fullName>
    </recommendedName>
</protein>
<feature type="domain" description="Helix-turn-helix" evidence="1">
    <location>
        <begin position="11"/>
        <end position="60"/>
    </location>
</feature>
<evidence type="ECO:0000259" key="1">
    <source>
        <dbReference type="Pfam" id="PF12728"/>
    </source>
</evidence>
<dbReference type="InterPro" id="IPR009061">
    <property type="entry name" value="DNA-bd_dom_put_sf"/>
</dbReference>
<keyword evidence="3" id="KW-1185">Reference proteome</keyword>
<dbReference type="SUPFAM" id="SSF46955">
    <property type="entry name" value="Putative DNA-binding domain"/>
    <property type="match status" value="1"/>
</dbReference>
<evidence type="ECO:0000313" key="3">
    <source>
        <dbReference type="Proteomes" id="UP000053707"/>
    </source>
</evidence>
<dbReference type="InterPro" id="IPR010093">
    <property type="entry name" value="SinI_DNA-bd"/>
</dbReference>
<proteinExistence type="predicted"/>
<dbReference type="AlphaFoldDB" id="A0A101A4J1"/>
<accession>A0A101A4J1</accession>
<organism evidence="2 3">
    <name type="scientific">Mycobacterium lehmannii</name>
    <dbReference type="NCBI Taxonomy" id="2048550"/>
    <lineage>
        <taxon>Bacteria</taxon>
        <taxon>Bacillati</taxon>
        <taxon>Actinomycetota</taxon>
        <taxon>Actinomycetes</taxon>
        <taxon>Mycobacteriales</taxon>
        <taxon>Mycobacteriaceae</taxon>
        <taxon>Mycobacterium</taxon>
    </lineage>
</organism>
<name>A0A101A4J1_9MYCO</name>
<comment type="caution">
    <text evidence="2">The sequence shown here is derived from an EMBL/GenBank/DDBJ whole genome shotgun (WGS) entry which is preliminary data.</text>
</comment>
<dbReference type="GO" id="GO:0003677">
    <property type="term" value="F:DNA binding"/>
    <property type="evidence" value="ECO:0007669"/>
    <property type="project" value="InterPro"/>
</dbReference>
<dbReference type="Proteomes" id="UP000053707">
    <property type="component" value="Unassembled WGS sequence"/>
</dbReference>
<dbReference type="InterPro" id="IPR041657">
    <property type="entry name" value="HTH_17"/>
</dbReference>
<dbReference type="Pfam" id="PF12728">
    <property type="entry name" value="HTH_17"/>
    <property type="match status" value="1"/>
</dbReference>